<name>A0AAJ7T0Y5_PETMA</name>
<evidence type="ECO:0000256" key="3">
    <source>
        <dbReference type="ARBA" id="ARBA00022692"/>
    </source>
</evidence>
<dbReference type="PANTHER" id="PTHR19432:SF34">
    <property type="entry name" value="MEMBRANE-ASSOCIATED TRANSPORTER PROTEIN"/>
    <property type="match status" value="1"/>
</dbReference>
<evidence type="ECO:0000313" key="8">
    <source>
        <dbReference type="Proteomes" id="UP001318040"/>
    </source>
</evidence>
<feature type="transmembrane region" description="Helical" evidence="7">
    <location>
        <begin position="92"/>
        <end position="111"/>
    </location>
</feature>
<protein>
    <submittedName>
        <fullName evidence="9">Membrane-associated transporter protein</fullName>
    </submittedName>
</protein>
<gene>
    <name evidence="9" type="primary">SLC45A2</name>
</gene>
<dbReference type="CTD" id="51151"/>
<feature type="transmembrane region" description="Helical" evidence="7">
    <location>
        <begin position="402"/>
        <end position="421"/>
    </location>
</feature>
<feature type="transmembrane region" description="Helical" evidence="7">
    <location>
        <begin position="166"/>
        <end position="183"/>
    </location>
</feature>
<keyword evidence="2" id="KW-0813">Transport</keyword>
<feature type="transmembrane region" description="Helical" evidence="7">
    <location>
        <begin position="427"/>
        <end position="449"/>
    </location>
</feature>
<evidence type="ECO:0000256" key="1">
    <source>
        <dbReference type="ARBA" id="ARBA00004141"/>
    </source>
</evidence>
<feature type="transmembrane region" description="Helical" evidence="7">
    <location>
        <begin position="123"/>
        <end position="145"/>
    </location>
</feature>
<feature type="transmembrane region" description="Helical" evidence="7">
    <location>
        <begin position="328"/>
        <end position="350"/>
    </location>
</feature>
<dbReference type="Proteomes" id="UP001318040">
    <property type="component" value="Chromosome 13"/>
</dbReference>
<dbReference type="KEGG" id="pmrn:116941977"/>
<evidence type="ECO:0000256" key="6">
    <source>
        <dbReference type="ARBA" id="ARBA00038193"/>
    </source>
</evidence>
<dbReference type="CDD" id="cd17313">
    <property type="entry name" value="MFS_SLC45_SUC"/>
    <property type="match status" value="1"/>
</dbReference>
<keyword evidence="4 7" id="KW-1133">Transmembrane helix</keyword>
<dbReference type="Pfam" id="PF07690">
    <property type="entry name" value="MFS_1"/>
    <property type="match status" value="1"/>
</dbReference>
<dbReference type="Gene3D" id="1.20.1250.20">
    <property type="entry name" value="MFS general substrate transporter like domains"/>
    <property type="match status" value="1"/>
</dbReference>
<dbReference type="RefSeq" id="XP_032809306.1">
    <property type="nucleotide sequence ID" value="XM_032953415.1"/>
</dbReference>
<keyword evidence="8" id="KW-1185">Reference proteome</keyword>
<feature type="transmembrane region" description="Helical" evidence="7">
    <location>
        <begin position="59"/>
        <end position="80"/>
    </location>
</feature>
<dbReference type="GO" id="GO:0016020">
    <property type="term" value="C:membrane"/>
    <property type="evidence" value="ECO:0007669"/>
    <property type="project" value="UniProtKB-SubCell"/>
</dbReference>
<evidence type="ECO:0000256" key="5">
    <source>
        <dbReference type="ARBA" id="ARBA00023136"/>
    </source>
</evidence>
<dbReference type="SUPFAM" id="SSF103473">
    <property type="entry name" value="MFS general substrate transporter"/>
    <property type="match status" value="1"/>
</dbReference>
<comment type="similarity">
    <text evidence="6">Belongs to the glycoside-pentoside-hexuronide (GPH) cation symporter transporter (TC 2.A.2) family.</text>
</comment>
<feature type="transmembrane region" description="Helical" evidence="7">
    <location>
        <begin position="203"/>
        <end position="223"/>
    </location>
</feature>
<evidence type="ECO:0000313" key="9">
    <source>
        <dbReference type="RefSeq" id="XP_032809306.1"/>
    </source>
</evidence>
<reference evidence="9" key="1">
    <citation type="submission" date="2025-08" db="UniProtKB">
        <authorList>
            <consortium name="RefSeq"/>
        </authorList>
    </citation>
    <scope>IDENTIFICATION</scope>
    <source>
        <tissue evidence="9">Sperm</tissue>
    </source>
</reference>
<evidence type="ECO:0000256" key="4">
    <source>
        <dbReference type="ARBA" id="ARBA00022989"/>
    </source>
</evidence>
<dbReference type="AlphaFoldDB" id="A0AAJ7T0Y5"/>
<proteinExistence type="inferred from homology"/>
<dbReference type="InterPro" id="IPR011701">
    <property type="entry name" value="MFS"/>
</dbReference>
<accession>A0AAJ7T0Y5</accession>
<sequence>MANSEGDSVLVEEQRARQPTSRLLMHSVIMFGREFCYAVEAAFVMPVLLSVGLPRSLYGVVWFISPLLGFVLQPIIGSASDHCRSRFGRRRPYIVALAVLMLTGMTLFLNGDSIISEISENNSPTWAIVICMFGVVLFDFSADFIDGPIKAYLFDVCVHADKERGLQMQALLTGLGGALGYLTGAIDWKSTSLGPAFGSEYHVIYLFVAIVLSSVVVMHIVSIPEMPLSREQRHHEEPAKTNGAYERVATQSAGYGGLYGSTDDVANGVPYHADTRSLTQDPLSNGVLSKTPVGNFKQLPQRRMSLRRLLSALASMPWTLRRLCISHLLGWMAFLSIMLFFTDYMGQIVYKGDPYAKHTSSEYRLYEDGVEIGCWGMCINALSSAIYSYCQKWITPVLGLRAMYFLGYFAFGVGTGLIAIIPNIDSTLALCTVFGIMSSTLYTVPYSLVAEYHLEEEMAQLGSVGESGGAVQAAHRGAGLDCAALTCMVQLAQILVGAGLGAIVNAVGSVVVVAISGSAVALLGCVFIAVFIRS</sequence>
<organism evidence="8 9">
    <name type="scientific">Petromyzon marinus</name>
    <name type="common">Sea lamprey</name>
    <dbReference type="NCBI Taxonomy" id="7757"/>
    <lineage>
        <taxon>Eukaryota</taxon>
        <taxon>Metazoa</taxon>
        <taxon>Chordata</taxon>
        <taxon>Craniata</taxon>
        <taxon>Vertebrata</taxon>
        <taxon>Cyclostomata</taxon>
        <taxon>Hyperoartia</taxon>
        <taxon>Petromyzontiformes</taxon>
        <taxon>Petromyzontidae</taxon>
        <taxon>Petromyzon</taxon>
    </lineage>
</organism>
<evidence type="ECO:0000256" key="7">
    <source>
        <dbReference type="SAM" id="Phobius"/>
    </source>
</evidence>
<feature type="transmembrane region" description="Helical" evidence="7">
    <location>
        <begin position="510"/>
        <end position="532"/>
    </location>
</feature>
<evidence type="ECO:0000256" key="2">
    <source>
        <dbReference type="ARBA" id="ARBA00022448"/>
    </source>
</evidence>
<dbReference type="PANTHER" id="PTHR19432">
    <property type="entry name" value="SUGAR TRANSPORTER"/>
    <property type="match status" value="1"/>
</dbReference>
<dbReference type="InterPro" id="IPR036259">
    <property type="entry name" value="MFS_trans_sf"/>
</dbReference>
<keyword evidence="5 7" id="KW-0472">Membrane</keyword>
<dbReference type="GO" id="GO:0008506">
    <property type="term" value="F:sucrose:proton symporter activity"/>
    <property type="evidence" value="ECO:0007669"/>
    <property type="project" value="TreeGrafter"/>
</dbReference>
<keyword evidence="3 7" id="KW-0812">Transmembrane</keyword>
<comment type="subcellular location">
    <subcellularLocation>
        <location evidence="1">Membrane</location>
        <topology evidence="1">Multi-pass membrane protein</topology>
    </subcellularLocation>
</comment>